<dbReference type="EMBL" id="JAGKQM010000003">
    <property type="protein sequence ID" value="KAH0933744.1"/>
    <property type="molecule type" value="Genomic_DNA"/>
</dbReference>
<dbReference type="InterPro" id="IPR016161">
    <property type="entry name" value="Ald_DH/histidinol_DH"/>
</dbReference>
<proteinExistence type="predicted"/>
<dbReference type="Gene3D" id="3.40.605.10">
    <property type="entry name" value="Aldehyde Dehydrogenase, Chain A, domain 1"/>
    <property type="match status" value="1"/>
</dbReference>
<keyword evidence="1" id="KW-0472">Membrane</keyword>
<feature type="transmembrane region" description="Helical" evidence="1">
    <location>
        <begin position="107"/>
        <end position="130"/>
    </location>
</feature>
<sequence length="339" mass="37244">MCMYSNTSGTGRVCYSESKIVRRFGTSSSAEEIISLLVQVSYTQLLNNGNFVDAASGKTFPTLDPHTGEVILNVAEGDADDINRAVKAARKAIDERSWPRMIAYVKYFIKFLILKVMKFNVMWTYLCLVFRKSSIMLRFADLVEKHSEEIAALETSDNGNTYEQAKTAHIPMLAGLFRYDAGIPHQNLENTIKISCFSDKIHGLIIPADGNYHVQTLHELICVTDHSMELSFSDVCLESCPALTCGKTIVLKTAEQTPHTAFYVGKLLLEEGLPPGVLNIISGFGPTAGAYLTSHMDLASSRDKSATSSLPCNKLQINGLSVCKSISRTKVSLPATARQ</sequence>
<evidence type="ECO:0000259" key="2">
    <source>
        <dbReference type="Pfam" id="PF00171"/>
    </source>
</evidence>
<dbReference type="SUPFAM" id="SSF53720">
    <property type="entry name" value="ALDH-like"/>
    <property type="match status" value="1"/>
</dbReference>
<gene>
    <name evidence="3" type="ORF">HID58_010861</name>
</gene>
<name>A0ABQ8DWP2_BRANA</name>
<accession>A0ABQ8DWP2</accession>
<feature type="domain" description="Aldehyde dehydrogenase" evidence="2">
    <location>
        <begin position="51"/>
        <end position="103"/>
    </location>
</feature>
<keyword evidence="1" id="KW-0812">Transmembrane</keyword>
<dbReference type="Pfam" id="PF00171">
    <property type="entry name" value="Aldedh"/>
    <property type="match status" value="2"/>
</dbReference>
<protein>
    <recommendedName>
        <fullName evidence="2">Aldehyde dehydrogenase domain-containing protein</fullName>
    </recommendedName>
</protein>
<feature type="domain" description="Aldehyde dehydrogenase" evidence="2">
    <location>
        <begin position="131"/>
        <end position="298"/>
    </location>
</feature>
<evidence type="ECO:0000313" key="4">
    <source>
        <dbReference type="Proteomes" id="UP000824890"/>
    </source>
</evidence>
<organism evidence="3 4">
    <name type="scientific">Brassica napus</name>
    <name type="common">Rape</name>
    <dbReference type="NCBI Taxonomy" id="3708"/>
    <lineage>
        <taxon>Eukaryota</taxon>
        <taxon>Viridiplantae</taxon>
        <taxon>Streptophyta</taxon>
        <taxon>Embryophyta</taxon>
        <taxon>Tracheophyta</taxon>
        <taxon>Spermatophyta</taxon>
        <taxon>Magnoliopsida</taxon>
        <taxon>eudicotyledons</taxon>
        <taxon>Gunneridae</taxon>
        <taxon>Pentapetalae</taxon>
        <taxon>rosids</taxon>
        <taxon>malvids</taxon>
        <taxon>Brassicales</taxon>
        <taxon>Brassicaceae</taxon>
        <taxon>Brassiceae</taxon>
        <taxon>Brassica</taxon>
    </lineage>
</organism>
<dbReference type="PANTHER" id="PTHR11699">
    <property type="entry name" value="ALDEHYDE DEHYDROGENASE-RELATED"/>
    <property type="match status" value="1"/>
</dbReference>
<evidence type="ECO:0000256" key="1">
    <source>
        <dbReference type="SAM" id="Phobius"/>
    </source>
</evidence>
<dbReference type="InterPro" id="IPR016162">
    <property type="entry name" value="Ald_DH_N"/>
</dbReference>
<keyword evidence="1" id="KW-1133">Transmembrane helix</keyword>
<keyword evidence="4" id="KW-1185">Reference proteome</keyword>
<reference evidence="3 4" key="1">
    <citation type="submission" date="2021-05" db="EMBL/GenBank/DDBJ databases">
        <title>Genome Assembly of Synthetic Allotetraploid Brassica napus Reveals Homoeologous Exchanges between Subgenomes.</title>
        <authorList>
            <person name="Davis J.T."/>
        </authorList>
    </citation>
    <scope>NUCLEOTIDE SEQUENCE [LARGE SCALE GENOMIC DNA]</scope>
    <source>
        <strain evidence="4">cv. Da-Ae</strain>
        <tissue evidence="3">Seedling</tissue>
    </source>
</reference>
<dbReference type="Proteomes" id="UP000824890">
    <property type="component" value="Unassembled WGS sequence"/>
</dbReference>
<comment type="caution">
    <text evidence="3">The sequence shown here is derived from an EMBL/GenBank/DDBJ whole genome shotgun (WGS) entry which is preliminary data.</text>
</comment>
<dbReference type="InterPro" id="IPR015590">
    <property type="entry name" value="Aldehyde_DH_dom"/>
</dbReference>
<evidence type="ECO:0000313" key="3">
    <source>
        <dbReference type="EMBL" id="KAH0933744.1"/>
    </source>
</evidence>